<evidence type="ECO:0000313" key="2">
    <source>
        <dbReference type="Proteomes" id="UP000286246"/>
    </source>
</evidence>
<dbReference type="EMBL" id="RAPY01000001">
    <property type="protein sequence ID" value="RKE56308.1"/>
    <property type="molecule type" value="Genomic_DNA"/>
</dbReference>
<accession>A0A420BHW7</accession>
<keyword evidence="2" id="KW-1185">Reference proteome</keyword>
<proteinExistence type="predicted"/>
<dbReference type="AlphaFoldDB" id="A0A420BHW7"/>
<gene>
    <name evidence="1" type="ORF">DFQ12_1165</name>
</gene>
<sequence length="120" mass="13923">MDFLSLEPFIPSGKDFQKSKLLFQELGFSIAWEEENLIGFQNGNCKFILQQYDNETFAQNLMLVVKIENMNTFWSEITQKKLSEKFGIPEIGLPVKQPYGIEVNIIDIAGVCWHFIEEQI</sequence>
<dbReference type="InterPro" id="IPR029068">
    <property type="entry name" value="Glyas_Bleomycin-R_OHBP_Dase"/>
</dbReference>
<dbReference type="OrthoDB" id="674527at2"/>
<dbReference type="SUPFAM" id="SSF54593">
    <property type="entry name" value="Glyoxalase/Bleomycin resistance protein/Dihydroxybiphenyl dioxygenase"/>
    <property type="match status" value="1"/>
</dbReference>
<protein>
    <recommendedName>
        <fullName evidence="3">Glyoxalase/bleomycin resistance protein/dioxygenase superfamily protein</fullName>
    </recommendedName>
</protein>
<organism evidence="1 2">
    <name type="scientific">Sphingobacterium detergens</name>
    <dbReference type="NCBI Taxonomy" id="1145106"/>
    <lineage>
        <taxon>Bacteria</taxon>
        <taxon>Pseudomonadati</taxon>
        <taxon>Bacteroidota</taxon>
        <taxon>Sphingobacteriia</taxon>
        <taxon>Sphingobacteriales</taxon>
        <taxon>Sphingobacteriaceae</taxon>
        <taxon>Sphingobacterium</taxon>
    </lineage>
</organism>
<comment type="caution">
    <text evidence="1">The sequence shown here is derived from an EMBL/GenBank/DDBJ whole genome shotgun (WGS) entry which is preliminary data.</text>
</comment>
<dbReference type="Proteomes" id="UP000286246">
    <property type="component" value="Unassembled WGS sequence"/>
</dbReference>
<dbReference type="Gene3D" id="3.10.180.10">
    <property type="entry name" value="2,3-Dihydroxybiphenyl 1,2-Dioxygenase, domain 1"/>
    <property type="match status" value="1"/>
</dbReference>
<reference evidence="1 2" key="1">
    <citation type="submission" date="2018-09" db="EMBL/GenBank/DDBJ databases">
        <title>Genomic Encyclopedia of Type Strains, Phase III (KMG-III): the genomes of soil and plant-associated and newly described type strains.</title>
        <authorList>
            <person name="Whitman W."/>
        </authorList>
    </citation>
    <scope>NUCLEOTIDE SEQUENCE [LARGE SCALE GENOMIC DNA]</scope>
    <source>
        <strain evidence="1 2">CECT 7938</strain>
    </source>
</reference>
<evidence type="ECO:0000313" key="1">
    <source>
        <dbReference type="EMBL" id="RKE56308.1"/>
    </source>
</evidence>
<dbReference type="RefSeq" id="WP_120257996.1">
    <property type="nucleotide sequence ID" value="NZ_RAPY01000001.1"/>
</dbReference>
<evidence type="ECO:0008006" key="3">
    <source>
        <dbReference type="Google" id="ProtNLM"/>
    </source>
</evidence>
<name>A0A420BHW7_SPHD1</name>